<dbReference type="EMBL" id="BMND01000009">
    <property type="protein sequence ID" value="GGN45014.1"/>
    <property type="molecule type" value="Genomic_DNA"/>
</dbReference>
<proteinExistence type="predicted"/>
<evidence type="ECO:0000313" key="2">
    <source>
        <dbReference type="Proteomes" id="UP000600080"/>
    </source>
</evidence>
<sequence length="51" mass="5625">MHDLIASPFLEQHLLLRPGSPSGLLLPQAQYEELRGLDPAEPAPDWFTDAA</sequence>
<comment type="caution">
    <text evidence="1">The sequence shown here is derived from an EMBL/GenBank/DDBJ whole genome shotgun (WGS) entry which is preliminary data.</text>
</comment>
<organism evidence="1 2">
    <name type="scientific">Streptomyces kronopolitis</name>
    <dbReference type="NCBI Taxonomy" id="1612435"/>
    <lineage>
        <taxon>Bacteria</taxon>
        <taxon>Bacillati</taxon>
        <taxon>Actinomycetota</taxon>
        <taxon>Actinomycetes</taxon>
        <taxon>Kitasatosporales</taxon>
        <taxon>Streptomycetaceae</taxon>
        <taxon>Streptomyces</taxon>
    </lineage>
</organism>
<name>A0ABQ2JCW3_9ACTN</name>
<gene>
    <name evidence="1" type="ORF">GCM10012285_28240</name>
</gene>
<protein>
    <submittedName>
        <fullName evidence="1">Uncharacterized protein</fullName>
    </submittedName>
</protein>
<keyword evidence="2" id="KW-1185">Reference proteome</keyword>
<evidence type="ECO:0000313" key="1">
    <source>
        <dbReference type="EMBL" id="GGN45014.1"/>
    </source>
</evidence>
<dbReference type="RefSeq" id="WP_229699916.1">
    <property type="nucleotide sequence ID" value="NZ_BMND01000009.1"/>
</dbReference>
<dbReference type="GeneID" id="301552601"/>
<accession>A0ABQ2JCW3</accession>
<reference evidence="2" key="1">
    <citation type="journal article" date="2019" name="Int. J. Syst. Evol. Microbiol.">
        <title>The Global Catalogue of Microorganisms (GCM) 10K type strain sequencing project: providing services to taxonomists for standard genome sequencing and annotation.</title>
        <authorList>
            <consortium name="The Broad Institute Genomics Platform"/>
            <consortium name="The Broad Institute Genome Sequencing Center for Infectious Disease"/>
            <person name="Wu L."/>
            <person name="Ma J."/>
        </authorList>
    </citation>
    <scope>NUCLEOTIDE SEQUENCE [LARGE SCALE GENOMIC DNA]</scope>
    <source>
        <strain evidence="2">CGMCC 4.7323</strain>
    </source>
</reference>
<dbReference type="Proteomes" id="UP000600080">
    <property type="component" value="Unassembled WGS sequence"/>
</dbReference>